<proteinExistence type="predicted"/>
<gene>
    <name evidence="1" type="ORF">H3N35_08730</name>
</gene>
<organism evidence="1 2">
    <name type="scientific">Thalassomonas haliotis</name>
    <dbReference type="NCBI Taxonomy" id="485448"/>
    <lineage>
        <taxon>Bacteria</taxon>
        <taxon>Pseudomonadati</taxon>
        <taxon>Pseudomonadota</taxon>
        <taxon>Gammaproteobacteria</taxon>
        <taxon>Alteromonadales</taxon>
        <taxon>Colwelliaceae</taxon>
        <taxon>Thalassomonas</taxon>
    </lineage>
</organism>
<name>A0ABY7VIF0_9GAMM</name>
<accession>A0ABY7VIF0</accession>
<keyword evidence="2" id="KW-1185">Reference proteome</keyword>
<reference evidence="1 2" key="1">
    <citation type="journal article" date="2022" name="Mar. Drugs">
        <title>Bioassay-Guided Fractionation Leads to the Detection of Cholic Acid Generated by the Rare Thalassomonas sp.</title>
        <authorList>
            <person name="Pheiffer F."/>
            <person name="Schneider Y.K."/>
            <person name="Hansen E.H."/>
            <person name="Andersen J.H."/>
            <person name="Isaksson J."/>
            <person name="Busche T."/>
            <person name="R C."/>
            <person name="Kalinowski J."/>
            <person name="Zyl L.V."/>
            <person name="Trindade M."/>
        </authorList>
    </citation>
    <scope>NUCLEOTIDE SEQUENCE [LARGE SCALE GENOMIC DNA]</scope>
    <source>
        <strain evidence="1 2">A5K-61T</strain>
    </source>
</reference>
<evidence type="ECO:0000313" key="1">
    <source>
        <dbReference type="EMBL" id="WDE13502.1"/>
    </source>
</evidence>
<dbReference type="EMBL" id="CP059693">
    <property type="protein sequence ID" value="WDE13502.1"/>
    <property type="molecule type" value="Genomic_DNA"/>
</dbReference>
<sequence>MDMLYNPTVAAIYGLSTVHDSALLQISRAKDPVKKANLELQEARIMSCFLELLGSLSEKEQKEVLNSVRVNL</sequence>
<evidence type="ECO:0000313" key="2">
    <source>
        <dbReference type="Proteomes" id="UP001215231"/>
    </source>
</evidence>
<protein>
    <submittedName>
        <fullName evidence="1">Uncharacterized protein</fullName>
    </submittedName>
</protein>
<dbReference type="Proteomes" id="UP001215231">
    <property type="component" value="Chromosome"/>
</dbReference>